<feature type="signal peptide" evidence="1">
    <location>
        <begin position="1"/>
        <end position="24"/>
    </location>
</feature>
<keyword evidence="1" id="KW-0732">Signal</keyword>
<comment type="caution">
    <text evidence="2">The sequence shown here is derived from an EMBL/GenBank/DDBJ whole genome shotgun (WGS) entry which is preliminary data.</text>
</comment>
<evidence type="ECO:0000313" key="3">
    <source>
        <dbReference type="Proteomes" id="UP001292094"/>
    </source>
</evidence>
<proteinExistence type="predicted"/>
<feature type="chain" id="PRO_5042018677" evidence="1">
    <location>
        <begin position="25"/>
        <end position="106"/>
    </location>
</feature>
<protein>
    <submittedName>
        <fullName evidence="2">Uncharacterized protein</fullName>
    </submittedName>
</protein>
<keyword evidence="3" id="KW-1185">Reference proteome</keyword>
<evidence type="ECO:0000313" key="2">
    <source>
        <dbReference type="EMBL" id="KAK4287832.1"/>
    </source>
</evidence>
<dbReference type="Proteomes" id="UP001292094">
    <property type="component" value="Unassembled WGS sequence"/>
</dbReference>
<accession>A0AAE1NEB5</accession>
<evidence type="ECO:0000256" key="1">
    <source>
        <dbReference type="SAM" id="SignalP"/>
    </source>
</evidence>
<organism evidence="2 3">
    <name type="scientific">Petrolisthes manimaculis</name>
    <dbReference type="NCBI Taxonomy" id="1843537"/>
    <lineage>
        <taxon>Eukaryota</taxon>
        <taxon>Metazoa</taxon>
        <taxon>Ecdysozoa</taxon>
        <taxon>Arthropoda</taxon>
        <taxon>Crustacea</taxon>
        <taxon>Multicrustacea</taxon>
        <taxon>Malacostraca</taxon>
        <taxon>Eumalacostraca</taxon>
        <taxon>Eucarida</taxon>
        <taxon>Decapoda</taxon>
        <taxon>Pleocyemata</taxon>
        <taxon>Anomura</taxon>
        <taxon>Galatheoidea</taxon>
        <taxon>Porcellanidae</taxon>
        <taxon>Petrolisthes</taxon>
    </lineage>
</organism>
<dbReference type="EMBL" id="JAWZYT010006638">
    <property type="protein sequence ID" value="KAK4287832.1"/>
    <property type="molecule type" value="Genomic_DNA"/>
</dbReference>
<reference evidence="2" key="1">
    <citation type="submission" date="2023-11" db="EMBL/GenBank/DDBJ databases">
        <title>Genome assemblies of two species of porcelain crab, Petrolisthes cinctipes and Petrolisthes manimaculis (Anomura: Porcellanidae).</title>
        <authorList>
            <person name="Angst P."/>
        </authorList>
    </citation>
    <scope>NUCLEOTIDE SEQUENCE</scope>
    <source>
        <strain evidence="2">PB745_02</strain>
        <tissue evidence="2">Gill</tissue>
    </source>
</reference>
<sequence>MSSLHTFLTLTLFFILTAVPPSLTFPCPSSGDINPCTCISAPGGLFPIDMKCPDDTTEEELTTAFQANFPYKQFRTFYMDGNQVIQTLSDMGNEVNFKEFKVDNGV</sequence>
<dbReference type="AlphaFoldDB" id="A0AAE1NEB5"/>
<gene>
    <name evidence="2" type="ORF">Pmani_039112</name>
</gene>
<name>A0AAE1NEB5_9EUCA</name>